<dbReference type="AlphaFoldDB" id="A0A327X827"/>
<comment type="caution">
    <text evidence="1">The sequence shown here is derived from an EMBL/GenBank/DDBJ whole genome shotgun (WGS) entry which is preliminary data.</text>
</comment>
<dbReference type="Proteomes" id="UP000248790">
    <property type="component" value="Unassembled WGS sequence"/>
</dbReference>
<reference evidence="1 2" key="1">
    <citation type="submission" date="2018-06" db="EMBL/GenBank/DDBJ databases">
        <title>Genomic Encyclopedia of Archaeal and Bacterial Type Strains, Phase II (KMG-II): from individual species to whole genera.</title>
        <authorList>
            <person name="Goeker M."/>
        </authorList>
    </citation>
    <scope>NUCLEOTIDE SEQUENCE [LARGE SCALE GENOMIC DNA]</scope>
    <source>
        <strain evidence="1 2">DSM 21851</strain>
    </source>
</reference>
<gene>
    <name evidence="1" type="ORF">LX87_01462</name>
</gene>
<evidence type="ECO:0000313" key="1">
    <source>
        <dbReference type="EMBL" id="RAJ99766.1"/>
    </source>
</evidence>
<dbReference type="EMBL" id="QLMC01000002">
    <property type="protein sequence ID" value="RAJ99766.1"/>
    <property type="molecule type" value="Genomic_DNA"/>
</dbReference>
<dbReference type="PROSITE" id="PS51257">
    <property type="entry name" value="PROKAR_LIPOPROTEIN"/>
    <property type="match status" value="1"/>
</dbReference>
<proteinExistence type="predicted"/>
<sequence length="134" mass="16434">MDTNMKKIMILVAATGLMIGGCTTQKATTSDRYDRRDNRYGRYDNPNVREIPLENKLERWQNELKLTNRQKRQIRDIQERYERRGLTRTERSDRREFRELQRQKRRDLLSVLTSRQRDRLQELERSRGYNDRRS</sequence>
<accession>A0A327X827</accession>
<organism evidence="1 2">
    <name type="scientific">Larkinella arboricola</name>
    <dbReference type="NCBI Taxonomy" id="643671"/>
    <lineage>
        <taxon>Bacteria</taxon>
        <taxon>Pseudomonadati</taxon>
        <taxon>Bacteroidota</taxon>
        <taxon>Cytophagia</taxon>
        <taxon>Cytophagales</taxon>
        <taxon>Spirosomataceae</taxon>
        <taxon>Larkinella</taxon>
    </lineage>
</organism>
<evidence type="ECO:0000313" key="2">
    <source>
        <dbReference type="Proteomes" id="UP000248790"/>
    </source>
</evidence>
<keyword evidence="2" id="KW-1185">Reference proteome</keyword>
<protein>
    <submittedName>
        <fullName evidence="1">Uncharacterized protein</fullName>
    </submittedName>
</protein>
<name>A0A327X827_LARAB</name>